<reference evidence="1 2" key="1">
    <citation type="submission" date="2016-12" db="EMBL/GenBank/DDBJ databases">
        <authorList>
            <person name="Song W.-J."/>
            <person name="Kurnit D.M."/>
        </authorList>
    </citation>
    <scope>NUCLEOTIDE SEQUENCE [LARGE SCALE GENOMIC DNA]</scope>
    <source>
        <strain evidence="1 2">175</strain>
    </source>
</reference>
<dbReference type="EMBL" id="FXAM01000001">
    <property type="protein sequence ID" value="SMF94437.1"/>
    <property type="molecule type" value="Genomic_DNA"/>
</dbReference>
<accession>A0A1Y6CVS2</accession>
<name>A0A1Y6CVS2_9GAMM</name>
<keyword evidence="2" id="KW-1185">Reference proteome</keyword>
<gene>
    <name evidence="1" type="ORF">SAMN02949497_1752</name>
</gene>
<dbReference type="RefSeq" id="WP_085211817.1">
    <property type="nucleotide sequence ID" value="NZ_FXAM01000001.1"/>
</dbReference>
<sequence length="139" mass="15459">MIINDLAINEHESDGQPGPSAQPYLGNPGLYIDWRITNNDLDIGPDFEPILLANKDSVVQDVKHMIRESGLLWRCIAERDGVKVKALLDRLVLLIEEDIRLVPGTITVERSDTQTFFILGDTVDYGKFGFPASILPGLL</sequence>
<proteinExistence type="predicted"/>
<dbReference type="STRING" id="1760988.SAMN02949497_1752"/>
<protein>
    <submittedName>
        <fullName evidence="1">Uncharacterized protein</fullName>
    </submittedName>
</protein>
<dbReference type="Pfam" id="PF10761">
    <property type="entry name" value="DUF2590"/>
    <property type="match status" value="1"/>
</dbReference>
<dbReference type="InterPro" id="IPR019697">
    <property type="entry name" value="Phage_HP1_Orf28"/>
</dbReference>
<dbReference type="AlphaFoldDB" id="A0A1Y6CVS2"/>
<organism evidence="1 2">
    <name type="scientific">Methylomagnum ishizawai</name>
    <dbReference type="NCBI Taxonomy" id="1760988"/>
    <lineage>
        <taxon>Bacteria</taxon>
        <taxon>Pseudomonadati</taxon>
        <taxon>Pseudomonadota</taxon>
        <taxon>Gammaproteobacteria</taxon>
        <taxon>Methylococcales</taxon>
        <taxon>Methylococcaceae</taxon>
        <taxon>Methylomagnum</taxon>
    </lineage>
</organism>
<dbReference type="Proteomes" id="UP000192923">
    <property type="component" value="Unassembled WGS sequence"/>
</dbReference>
<dbReference type="OrthoDB" id="6893744at2"/>
<evidence type="ECO:0000313" key="1">
    <source>
        <dbReference type="EMBL" id="SMF94437.1"/>
    </source>
</evidence>
<evidence type="ECO:0000313" key="2">
    <source>
        <dbReference type="Proteomes" id="UP000192923"/>
    </source>
</evidence>